<dbReference type="NCBIfam" id="TIGR00350">
    <property type="entry name" value="lytR_cpsA_psr"/>
    <property type="match status" value="1"/>
</dbReference>
<dbReference type="AlphaFoldDB" id="A0A6N2UMF3"/>
<evidence type="ECO:0000259" key="4">
    <source>
        <dbReference type="Pfam" id="PF03816"/>
    </source>
</evidence>
<evidence type="ECO:0000313" key="5">
    <source>
        <dbReference type="EMBL" id="VYT18193.1"/>
    </source>
</evidence>
<gene>
    <name evidence="5" type="primary">ywtF</name>
    <name evidence="5" type="ORF">CNLFYP112_02137</name>
</gene>
<sequence length="470" mass="51241">MEGKKGRLTNWFTRLSRGKKIALCISGVIICLAASAGFYVTAKLGKVKREVIPKEKIVVNDLEEDVGVGYTNFAVFGVDSREGEMEKGTRTDCLIVASLNNETKEVRLVSVYRDSFLDLSDGTLQKCNAAYSYGGAEQAINMLNMNLDLDIQDFVTVDFTAVSDVVDLLGGIEIEIQEEEVQYINEFIDETGAVAGKAANHITTAGLQTLDGVQATTYARIRSTAGSDFTRTERQRRVIEKIAEKAVKSDLVTINKIIDQVFPKIKTSLSITEILNYAKSFAKYKIAETTGFPMEKTTDTIPGKGSIVIPTDLLTNVKMLHEFLYGTVDYQPSAKVQSIDSAIKAELGTSQSDSSAEQSGGASGETQENQNYNNSYNNNSNGNDSSEESTGEQVAPEEPVTPQEPETPQTPEEPQQPVEPESPPTDPPTEPTDPPTEPTDPPTEPTDPPTEPTDPPTDIESISIPKEKHR</sequence>
<feature type="region of interest" description="Disordered" evidence="2">
    <location>
        <begin position="347"/>
        <end position="470"/>
    </location>
</feature>
<keyword evidence="3" id="KW-0812">Transmembrane</keyword>
<dbReference type="PANTHER" id="PTHR33392">
    <property type="entry name" value="POLYISOPRENYL-TEICHOIC ACID--PEPTIDOGLYCAN TEICHOIC ACID TRANSFERASE TAGU"/>
    <property type="match status" value="1"/>
</dbReference>
<evidence type="ECO:0000256" key="3">
    <source>
        <dbReference type="SAM" id="Phobius"/>
    </source>
</evidence>
<feature type="compositionally biased region" description="Low complexity" evidence="2">
    <location>
        <begin position="391"/>
        <end position="419"/>
    </location>
</feature>
<name>A0A6N2UMF3_9FIRM</name>
<dbReference type="Gene3D" id="3.40.630.190">
    <property type="entry name" value="LCP protein"/>
    <property type="match status" value="1"/>
</dbReference>
<protein>
    <submittedName>
        <fullName evidence="5">Transcriptional regulator YwtF</fullName>
    </submittedName>
</protein>
<keyword evidence="3" id="KW-1133">Transmembrane helix</keyword>
<keyword evidence="3" id="KW-0472">Membrane</keyword>
<accession>A0A6N2UMF3</accession>
<feature type="compositionally biased region" description="Pro residues" evidence="2">
    <location>
        <begin position="420"/>
        <end position="455"/>
    </location>
</feature>
<dbReference type="Pfam" id="PF03816">
    <property type="entry name" value="LytR_cpsA_psr"/>
    <property type="match status" value="1"/>
</dbReference>
<comment type="similarity">
    <text evidence="1">Belongs to the LytR/CpsA/Psr (LCP) family.</text>
</comment>
<feature type="transmembrane region" description="Helical" evidence="3">
    <location>
        <begin position="21"/>
        <end position="40"/>
    </location>
</feature>
<proteinExistence type="inferred from homology"/>
<evidence type="ECO:0000256" key="1">
    <source>
        <dbReference type="ARBA" id="ARBA00006068"/>
    </source>
</evidence>
<feature type="domain" description="Cell envelope-related transcriptional attenuator" evidence="4">
    <location>
        <begin position="90"/>
        <end position="246"/>
    </location>
</feature>
<feature type="compositionally biased region" description="Low complexity" evidence="2">
    <location>
        <begin position="348"/>
        <end position="384"/>
    </location>
</feature>
<dbReference type="PANTHER" id="PTHR33392:SF6">
    <property type="entry name" value="POLYISOPRENYL-TEICHOIC ACID--PEPTIDOGLYCAN TEICHOIC ACID TRANSFERASE TAGU"/>
    <property type="match status" value="1"/>
</dbReference>
<reference evidence="5" key="1">
    <citation type="submission" date="2019-11" db="EMBL/GenBank/DDBJ databases">
        <authorList>
            <person name="Feng L."/>
        </authorList>
    </citation>
    <scope>NUCLEOTIDE SEQUENCE</scope>
    <source>
        <strain evidence="5">CnexileLFYP112</strain>
    </source>
</reference>
<evidence type="ECO:0000256" key="2">
    <source>
        <dbReference type="SAM" id="MobiDB-lite"/>
    </source>
</evidence>
<dbReference type="InterPro" id="IPR050922">
    <property type="entry name" value="LytR/CpsA/Psr_CW_biosynth"/>
</dbReference>
<dbReference type="EMBL" id="CACRTG010000021">
    <property type="protein sequence ID" value="VYT18193.1"/>
    <property type="molecule type" value="Genomic_DNA"/>
</dbReference>
<organism evidence="5">
    <name type="scientific">[Clostridium] nexile</name>
    <dbReference type="NCBI Taxonomy" id="29361"/>
    <lineage>
        <taxon>Bacteria</taxon>
        <taxon>Bacillati</taxon>
        <taxon>Bacillota</taxon>
        <taxon>Clostridia</taxon>
        <taxon>Lachnospirales</taxon>
        <taxon>Lachnospiraceae</taxon>
        <taxon>Tyzzerella</taxon>
    </lineage>
</organism>
<dbReference type="InterPro" id="IPR004474">
    <property type="entry name" value="LytR_CpsA_psr"/>
</dbReference>